<keyword evidence="7" id="KW-0969">Cilium</keyword>
<name>A0A2P8HY09_9BACI</name>
<dbReference type="RefSeq" id="WP_106587209.1">
    <property type="nucleotide sequence ID" value="NZ_PYAV01000001.1"/>
</dbReference>
<dbReference type="InterPro" id="IPR036584">
    <property type="entry name" value="FliS_sf"/>
</dbReference>
<evidence type="ECO:0000256" key="5">
    <source>
        <dbReference type="ARBA" id="ARBA00023186"/>
    </source>
</evidence>
<dbReference type="SUPFAM" id="SSF101116">
    <property type="entry name" value="Flagellar export chaperone FliS"/>
    <property type="match status" value="1"/>
</dbReference>
<keyword evidence="8" id="KW-1185">Reference proteome</keyword>
<dbReference type="PANTHER" id="PTHR34773:SF1">
    <property type="entry name" value="FLAGELLAR SECRETION CHAPERONE FLIS"/>
    <property type="match status" value="1"/>
</dbReference>
<keyword evidence="3 6" id="KW-0963">Cytoplasm</keyword>
<comment type="caution">
    <text evidence="7">The sequence shown here is derived from an EMBL/GenBank/DDBJ whole genome shotgun (WGS) entry which is preliminary data.</text>
</comment>
<organism evidence="7 8">
    <name type="scientific">Salsuginibacillus halophilus</name>
    <dbReference type="NCBI Taxonomy" id="517424"/>
    <lineage>
        <taxon>Bacteria</taxon>
        <taxon>Bacillati</taxon>
        <taxon>Bacillota</taxon>
        <taxon>Bacilli</taxon>
        <taxon>Bacillales</taxon>
        <taxon>Bacillaceae</taxon>
        <taxon>Salsuginibacillus</taxon>
    </lineage>
</organism>
<dbReference type="Pfam" id="PF02561">
    <property type="entry name" value="FliS"/>
    <property type="match status" value="1"/>
</dbReference>
<sequence>MNFMTEAWLHQKSPEELTALLYEALERNLLEAKTAVHDQAYMDANAKLQKANDIIHRLGAGLNFEAGIIADQLEALYNYMAEQVIMANRTKTTAPIDEVLRILNDIDTAWQTAQQTKKDQASAGRKMQANAYEKQMMFD</sequence>
<evidence type="ECO:0000313" key="7">
    <source>
        <dbReference type="EMBL" id="PSL51122.1"/>
    </source>
</evidence>
<dbReference type="Proteomes" id="UP000242310">
    <property type="component" value="Unassembled WGS sequence"/>
</dbReference>
<dbReference type="OrthoDB" id="9792010at2"/>
<evidence type="ECO:0000256" key="4">
    <source>
        <dbReference type="ARBA" id="ARBA00022795"/>
    </source>
</evidence>
<accession>A0A2P8HY09</accession>
<dbReference type="NCBIfam" id="TIGR00208">
    <property type="entry name" value="fliS"/>
    <property type="match status" value="1"/>
</dbReference>
<dbReference type="PIRSF" id="PIRSF039090">
    <property type="entry name" value="Flis"/>
    <property type="match status" value="1"/>
</dbReference>
<evidence type="ECO:0000256" key="2">
    <source>
        <dbReference type="ARBA" id="ARBA00008787"/>
    </source>
</evidence>
<keyword evidence="4 6" id="KW-1005">Bacterial flagellum biogenesis</keyword>
<keyword evidence="5" id="KW-0143">Chaperone</keyword>
<protein>
    <recommendedName>
        <fullName evidence="6">Flagellar secretion chaperone FliS</fullName>
    </recommendedName>
</protein>
<dbReference type="AlphaFoldDB" id="A0A2P8HY09"/>
<dbReference type="CDD" id="cd16098">
    <property type="entry name" value="FliS"/>
    <property type="match status" value="1"/>
</dbReference>
<dbReference type="PANTHER" id="PTHR34773">
    <property type="entry name" value="FLAGELLAR SECRETION CHAPERONE FLIS"/>
    <property type="match status" value="1"/>
</dbReference>
<gene>
    <name evidence="7" type="ORF">B0H94_10132</name>
</gene>
<dbReference type="Gene3D" id="1.20.120.340">
    <property type="entry name" value="Flagellar protein FliS"/>
    <property type="match status" value="1"/>
</dbReference>
<dbReference type="GO" id="GO:0071973">
    <property type="term" value="P:bacterial-type flagellum-dependent cell motility"/>
    <property type="evidence" value="ECO:0007669"/>
    <property type="project" value="TreeGrafter"/>
</dbReference>
<evidence type="ECO:0000256" key="1">
    <source>
        <dbReference type="ARBA" id="ARBA00004514"/>
    </source>
</evidence>
<evidence type="ECO:0000313" key="8">
    <source>
        <dbReference type="Proteomes" id="UP000242310"/>
    </source>
</evidence>
<keyword evidence="7" id="KW-0282">Flagellum</keyword>
<reference evidence="7 8" key="1">
    <citation type="submission" date="2018-03" db="EMBL/GenBank/DDBJ databases">
        <title>Genomic Encyclopedia of Type Strains, Phase III (KMG-III): the genomes of soil and plant-associated and newly described type strains.</title>
        <authorList>
            <person name="Whitman W."/>
        </authorList>
    </citation>
    <scope>NUCLEOTIDE SEQUENCE [LARGE SCALE GENOMIC DNA]</scope>
    <source>
        <strain evidence="7 8">CGMCC 1.07653</strain>
    </source>
</reference>
<dbReference type="GO" id="GO:0005829">
    <property type="term" value="C:cytosol"/>
    <property type="evidence" value="ECO:0007669"/>
    <property type="project" value="UniProtKB-SubCell"/>
</dbReference>
<dbReference type="EMBL" id="PYAV01000001">
    <property type="protein sequence ID" value="PSL51122.1"/>
    <property type="molecule type" value="Genomic_DNA"/>
</dbReference>
<evidence type="ECO:0000256" key="6">
    <source>
        <dbReference type="PIRNR" id="PIRNR039090"/>
    </source>
</evidence>
<keyword evidence="7" id="KW-0966">Cell projection</keyword>
<evidence type="ECO:0000256" key="3">
    <source>
        <dbReference type="ARBA" id="ARBA00022490"/>
    </source>
</evidence>
<dbReference type="GO" id="GO:0044780">
    <property type="term" value="P:bacterial-type flagellum assembly"/>
    <property type="evidence" value="ECO:0007669"/>
    <property type="project" value="InterPro"/>
</dbReference>
<comment type="similarity">
    <text evidence="2 6">Belongs to the FliS family.</text>
</comment>
<comment type="subcellular location">
    <subcellularLocation>
        <location evidence="1 6">Cytoplasm</location>
        <location evidence="1 6">Cytosol</location>
    </subcellularLocation>
</comment>
<proteinExistence type="inferred from homology"/>
<dbReference type="InterPro" id="IPR003713">
    <property type="entry name" value="FliS"/>
</dbReference>